<evidence type="ECO:0000313" key="3">
    <source>
        <dbReference type="Proteomes" id="UP000006546"/>
    </source>
</evidence>
<keyword evidence="3" id="KW-1185">Reference proteome</keyword>
<name>F4LNQ6_TREBD</name>
<dbReference type="InterPro" id="IPR002901">
    <property type="entry name" value="MGlyc_endo_b_GlcNAc-like_dom"/>
</dbReference>
<reference evidence="3" key="1">
    <citation type="submission" date="2011-04" db="EMBL/GenBank/DDBJ databases">
        <title>The complete genome of Treponema brennaborense DSM 12168.</title>
        <authorList>
            <person name="Lucas S."/>
            <person name="Han J."/>
            <person name="Lapidus A."/>
            <person name="Bruce D."/>
            <person name="Goodwin L."/>
            <person name="Pitluck S."/>
            <person name="Peters L."/>
            <person name="Kyrpides N."/>
            <person name="Mavromatis K."/>
            <person name="Ivanova N."/>
            <person name="Mikhailova N."/>
            <person name="Pagani I."/>
            <person name="Teshima H."/>
            <person name="Detter J.C."/>
            <person name="Tapia R."/>
            <person name="Han C."/>
            <person name="Land M."/>
            <person name="Hauser L."/>
            <person name="Markowitz V."/>
            <person name="Cheng J.-F."/>
            <person name="Hugenholtz P."/>
            <person name="Woyke T."/>
            <person name="Wu D."/>
            <person name="Gronow S."/>
            <person name="Wellnitz S."/>
            <person name="Brambilla E."/>
            <person name="Klenk H.-P."/>
            <person name="Eisen J.A."/>
        </authorList>
    </citation>
    <scope>NUCLEOTIDE SEQUENCE [LARGE SCALE GENOMIC DNA]</scope>
    <source>
        <strain evidence="3">DSM 12168 / CIP 105900 / DD5/3</strain>
    </source>
</reference>
<proteinExistence type="predicted"/>
<dbReference type="Proteomes" id="UP000006546">
    <property type="component" value="Chromosome"/>
</dbReference>
<feature type="domain" description="Mannosyl-glycoprotein endo-beta-N-acetylglucosamidase-like" evidence="1">
    <location>
        <begin position="73"/>
        <end position="195"/>
    </location>
</feature>
<dbReference type="AlphaFoldDB" id="F4LNQ6"/>
<dbReference type="Pfam" id="PF01832">
    <property type="entry name" value="Glucosaminidase"/>
    <property type="match status" value="1"/>
</dbReference>
<protein>
    <recommendedName>
        <fullName evidence="1">Mannosyl-glycoprotein endo-beta-N-acetylglucosamidase-like domain-containing protein</fullName>
    </recommendedName>
</protein>
<organism evidence="2 3">
    <name type="scientific">Treponema brennaborense (strain DSM 12168 / CIP 105900 / DD5/3)</name>
    <dbReference type="NCBI Taxonomy" id="906968"/>
    <lineage>
        <taxon>Bacteria</taxon>
        <taxon>Pseudomonadati</taxon>
        <taxon>Spirochaetota</taxon>
        <taxon>Spirochaetia</taxon>
        <taxon>Spirochaetales</taxon>
        <taxon>Treponemataceae</taxon>
        <taxon>Treponema</taxon>
    </lineage>
</organism>
<evidence type="ECO:0000259" key="1">
    <source>
        <dbReference type="Pfam" id="PF01832"/>
    </source>
</evidence>
<dbReference type="eggNOG" id="COG0860">
    <property type="taxonomic scope" value="Bacteria"/>
</dbReference>
<evidence type="ECO:0000313" key="2">
    <source>
        <dbReference type="EMBL" id="AEE16891.1"/>
    </source>
</evidence>
<dbReference type="EMBL" id="CP002696">
    <property type="protein sequence ID" value="AEE16891.1"/>
    <property type="molecule type" value="Genomic_DNA"/>
</dbReference>
<dbReference type="KEGG" id="tbe:Trebr_1467"/>
<sequence length="200" mass="21827">MKTRFLIIIMLLAGCLIFISCAGMKNFSAEPAQSVPISRRIDASGMKSAAQLCAFFLSQNPDADGVLVSRLASYYVEECAAERINSDVAFVQMCLETGFLRFGGLVTPDMHNYCGLGAIDASRPGERFPTERLGVRAHVQHLHAYGTTVPLKGALVDPRYKYVNPRGKAPDVWALAGTWAADVSYGTKLDALLGRLEVFY</sequence>
<dbReference type="STRING" id="906968.Trebr_1467"/>
<dbReference type="PROSITE" id="PS51257">
    <property type="entry name" value="PROKAR_LIPOPROTEIN"/>
    <property type="match status" value="1"/>
</dbReference>
<dbReference type="HOGENOM" id="CLU_092082_1_0_12"/>
<dbReference type="GO" id="GO:0004040">
    <property type="term" value="F:amidase activity"/>
    <property type="evidence" value="ECO:0007669"/>
    <property type="project" value="InterPro"/>
</dbReference>
<gene>
    <name evidence="2" type="ordered locus">Trebr_1467</name>
</gene>
<accession>F4LNQ6</accession>